<organism evidence="9 10">
    <name type="scientific">Actinomadura gamaensis</name>
    <dbReference type="NCBI Taxonomy" id="1763541"/>
    <lineage>
        <taxon>Bacteria</taxon>
        <taxon>Bacillati</taxon>
        <taxon>Actinomycetota</taxon>
        <taxon>Actinomycetes</taxon>
        <taxon>Streptosporangiales</taxon>
        <taxon>Thermomonosporaceae</taxon>
        <taxon>Actinomadura</taxon>
    </lineage>
</organism>
<evidence type="ECO:0000259" key="8">
    <source>
        <dbReference type="PROSITE" id="PS50850"/>
    </source>
</evidence>
<dbReference type="PANTHER" id="PTHR23513">
    <property type="entry name" value="INTEGRAL MEMBRANE EFFLUX PROTEIN-RELATED"/>
    <property type="match status" value="1"/>
</dbReference>
<keyword evidence="10" id="KW-1185">Reference proteome</keyword>
<dbReference type="SUPFAM" id="SSF103473">
    <property type="entry name" value="MFS general substrate transporter"/>
    <property type="match status" value="1"/>
</dbReference>
<sequence>MATSLCYAFYMITRYSAPAAYFAGALGARTADEMSAPALLLLGMTVLGSQRPASLLFAALTMASAVGGPLLGTLMDRATRPGRFLALALGAYAAGLALVTAVLGNLGLALMAAVFTGLLAPSLSGAWTPRLADVLPEKHLTRGHALDAATYNVAALVGPATAGLIAEVDAYWAMVATIGLLLLSVPAALALPRQKPQATPTAFTSDLRAGFAAIVRARGLRRVTAASMVAFVGTGMLIVSCPPLGERHLGGAGHGGLLLSLLAAGAMTTAAITARWPPRRRPETVFAASATCIALGLALLAVAPNAAVVVLAALLAGAGEGPQLAAVFDIRHREAPLRLRGQVFTTGASLKITAGAVGAALAGGLPLTLALVLAAATQLLAAAILMRPTRSPTEPAPGRARPRGTPRCPPRRRRNSPDSCRG</sequence>
<evidence type="ECO:0000256" key="4">
    <source>
        <dbReference type="ARBA" id="ARBA00022989"/>
    </source>
</evidence>
<feature type="compositionally biased region" description="Basic residues" evidence="6">
    <location>
        <begin position="400"/>
        <end position="414"/>
    </location>
</feature>
<evidence type="ECO:0000313" key="9">
    <source>
        <dbReference type="EMBL" id="MFC4909988.1"/>
    </source>
</evidence>
<evidence type="ECO:0000313" key="10">
    <source>
        <dbReference type="Proteomes" id="UP001595872"/>
    </source>
</evidence>
<feature type="domain" description="Major facilitator superfamily (MFS) profile" evidence="8">
    <location>
        <begin position="13"/>
        <end position="393"/>
    </location>
</feature>
<dbReference type="InterPro" id="IPR020846">
    <property type="entry name" value="MFS_dom"/>
</dbReference>
<comment type="subcellular location">
    <subcellularLocation>
        <location evidence="1">Cell membrane</location>
        <topology evidence="1">Multi-pass membrane protein</topology>
    </subcellularLocation>
</comment>
<dbReference type="RefSeq" id="WP_378257944.1">
    <property type="nucleotide sequence ID" value="NZ_JBHSIT010000006.1"/>
</dbReference>
<feature type="transmembrane region" description="Helical" evidence="7">
    <location>
        <begin position="148"/>
        <end position="165"/>
    </location>
</feature>
<dbReference type="InterPro" id="IPR011701">
    <property type="entry name" value="MFS"/>
</dbReference>
<dbReference type="InterPro" id="IPR036259">
    <property type="entry name" value="MFS_trans_sf"/>
</dbReference>
<keyword evidence="2" id="KW-1003">Cell membrane</keyword>
<dbReference type="Gene3D" id="1.20.1250.20">
    <property type="entry name" value="MFS general substrate transporter like domains"/>
    <property type="match status" value="1"/>
</dbReference>
<gene>
    <name evidence="9" type="ORF">ACFPCY_21885</name>
</gene>
<dbReference type="PANTHER" id="PTHR23513:SF11">
    <property type="entry name" value="STAPHYLOFERRIN A TRANSPORTER"/>
    <property type="match status" value="1"/>
</dbReference>
<comment type="caution">
    <text evidence="9">The sequence shown here is derived from an EMBL/GenBank/DDBJ whole genome shotgun (WGS) entry which is preliminary data.</text>
</comment>
<feature type="transmembrane region" description="Helical" evidence="7">
    <location>
        <begin position="109"/>
        <end position="127"/>
    </location>
</feature>
<dbReference type="Proteomes" id="UP001595872">
    <property type="component" value="Unassembled WGS sequence"/>
</dbReference>
<evidence type="ECO:0000256" key="1">
    <source>
        <dbReference type="ARBA" id="ARBA00004651"/>
    </source>
</evidence>
<protein>
    <submittedName>
        <fullName evidence="9">MFS transporter</fullName>
    </submittedName>
</protein>
<feature type="transmembrane region" description="Helical" evidence="7">
    <location>
        <begin position="171"/>
        <end position="191"/>
    </location>
</feature>
<reference evidence="10" key="1">
    <citation type="journal article" date="2019" name="Int. J. Syst. Evol. Microbiol.">
        <title>The Global Catalogue of Microorganisms (GCM) 10K type strain sequencing project: providing services to taxonomists for standard genome sequencing and annotation.</title>
        <authorList>
            <consortium name="The Broad Institute Genomics Platform"/>
            <consortium name="The Broad Institute Genome Sequencing Center for Infectious Disease"/>
            <person name="Wu L."/>
            <person name="Ma J."/>
        </authorList>
    </citation>
    <scope>NUCLEOTIDE SEQUENCE [LARGE SCALE GENOMIC DNA]</scope>
    <source>
        <strain evidence="10">KLKA75</strain>
    </source>
</reference>
<keyword evidence="3 7" id="KW-0812">Transmembrane</keyword>
<evidence type="ECO:0000256" key="6">
    <source>
        <dbReference type="SAM" id="MobiDB-lite"/>
    </source>
</evidence>
<evidence type="ECO:0000256" key="2">
    <source>
        <dbReference type="ARBA" id="ARBA00022475"/>
    </source>
</evidence>
<dbReference type="EMBL" id="JBHSIT010000006">
    <property type="protein sequence ID" value="MFC4909988.1"/>
    <property type="molecule type" value="Genomic_DNA"/>
</dbReference>
<keyword evidence="4 7" id="KW-1133">Transmembrane helix</keyword>
<evidence type="ECO:0000256" key="7">
    <source>
        <dbReference type="SAM" id="Phobius"/>
    </source>
</evidence>
<feature type="region of interest" description="Disordered" evidence="6">
    <location>
        <begin position="390"/>
        <end position="422"/>
    </location>
</feature>
<feature type="transmembrane region" description="Helical" evidence="7">
    <location>
        <begin position="251"/>
        <end position="272"/>
    </location>
</feature>
<feature type="transmembrane region" description="Helical" evidence="7">
    <location>
        <begin position="223"/>
        <end position="245"/>
    </location>
</feature>
<proteinExistence type="predicted"/>
<accession>A0ABV9U2C2</accession>
<evidence type="ECO:0000256" key="3">
    <source>
        <dbReference type="ARBA" id="ARBA00022692"/>
    </source>
</evidence>
<feature type="transmembrane region" description="Helical" evidence="7">
    <location>
        <begin position="53"/>
        <end position="72"/>
    </location>
</feature>
<feature type="transmembrane region" description="Helical" evidence="7">
    <location>
        <begin position="84"/>
        <end position="103"/>
    </location>
</feature>
<dbReference type="PROSITE" id="PS50850">
    <property type="entry name" value="MFS"/>
    <property type="match status" value="1"/>
</dbReference>
<name>A0ABV9U2C2_9ACTN</name>
<keyword evidence="5 7" id="KW-0472">Membrane</keyword>
<evidence type="ECO:0000256" key="5">
    <source>
        <dbReference type="ARBA" id="ARBA00023136"/>
    </source>
</evidence>
<dbReference type="Pfam" id="PF07690">
    <property type="entry name" value="MFS_1"/>
    <property type="match status" value="1"/>
</dbReference>